<name>A0A9X1L7U9_9PROT</name>
<reference evidence="2" key="1">
    <citation type="submission" date="2021-10" db="EMBL/GenBank/DDBJ databases">
        <title>Roseicella aerolatum sp. nov., isolated from aerosols of e-waste dismantling site.</title>
        <authorList>
            <person name="Qin T."/>
        </authorList>
    </citation>
    <scope>NUCLEOTIDE SEQUENCE</scope>
    <source>
        <strain evidence="2">GB24</strain>
    </source>
</reference>
<dbReference type="EMBL" id="JAJAQI010000015">
    <property type="protein sequence ID" value="MCB4822371.1"/>
    <property type="molecule type" value="Genomic_DNA"/>
</dbReference>
<sequence>MKLATVLAGVAGVMLLAGAAAAATQAGPEAPGLIGALASLLGCGDPFEAALMARDALDEAEFAAALEPWLEAGE</sequence>
<evidence type="ECO:0000256" key="1">
    <source>
        <dbReference type="SAM" id="SignalP"/>
    </source>
</evidence>
<organism evidence="2 3">
    <name type="scientific">Roseicella aerolata</name>
    <dbReference type="NCBI Taxonomy" id="2883479"/>
    <lineage>
        <taxon>Bacteria</taxon>
        <taxon>Pseudomonadati</taxon>
        <taxon>Pseudomonadota</taxon>
        <taxon>Alphaproteobacteria</taxon>
        <taxon>Acetobacterales</taxon>
        <taxon>Roseomonadaceae</taxon>
        <taxon>Roseicella</taxon>
    </lineage>
</organism>
<keyword evidence="3" id="KW-1185">Reference proteome</keyword>
<dbReference type="RefSeq" id="WP_226608404.1">
    <property type="nucleotide sequence ID" value="NZ_JAJAQI010000015.1"/>
</dbReference>
<evidence type="ECO:0000313" key="3">
    <source>
        <dbReference type="Proteomes" id="UP001139311"/>
    </source>
</evidence>
<feature type="signal peptide" evidence="1">
    <location>
        <begin position="1"/>
        <end position="22"/>
    </location>
</feature>
<proteinExistence type="predicted"/>
<dbReference type="Proteomes" id="UP001139311">
    <property type="component" value="Unassembled WGS sequence"/>
</dbReference>
<gene>
    <name evidence="2" type="ORF">LHA35_11560</name>
</gene>
<dbReference type="AlphaFoldDB" id="A0A9X1L7U9"/>
<keyword evidence="1" id="KW-0732">Signal</keyword>
<comment type="caution">
    <text evidence="2">The sequence shown here is derived from an EMBL/GenBank/DDBJ whole genome shotgun (WGS) entry which is preliminary data.</text>
</comment>
<accession>A0A9X1L7U9</accession>
<evidence type="ECO:0000313" key="2">
    <source>
        <dbReference type="EMBL" id="MCB4822371.1"/>
    </source>
</evidence>
<feature type="chain" id="PRO_5040900167" evidence="1">
    <location>
        <begin position="23"/>
        <end position="74"/>
    </location>
</feature>
<protein>
    <submittedName>
        <fullName evidence="2">Uncharacterized protein</fullName>
    </submittedName>
</protein>